<reference evidence="8 9" key="1">
    <citation type="submission" date="2016-02" db="EMBL/GenBank/DDBJ databases">
        <title>Complete genome sequence and transcriptome regulation of the pentose utilising yeast Sugiyamaella lignohabitans.</title>
        <authorList>
            <person name="Bellasio M."/>
            <person name="Peymann A."/>
            <person name="Valli M."/>
            <person name="Sipitzky M."/>
            <person name="Graf A."/>
            <person name="Sauer M."/>
            <person name="Marx H."/>
            <person name="Mattanovich D."/>
        </authorList>
    </citation>
    <scope>NUCLEOTIDE SEQUENCE [LARGE SCALE GENOMIC DNA]</scope>
    <source>
        <strain evidence="8 9">CBS 10342</strain>
    </source>
</reference>
<keyword evidence="5 7" id="KW-1133">Transmembrane helix</keyword>
<feature type="transmembrane region" description="Helical" evidence="7">
    <location>
        <begin position="187"/>
        <end position="206"/>
    </location>
</feature>
<keyword evidence="2" id="KW-0813">Transport</keyword>
<dbReference type="SUPFAM" id="SSF103481">
    <property type="entry name" value="Multidrug resistance efflux transporter EmrE"/>
    <property type="match status" value="1"/>
</dbReference>
<keyword evidence="4 7" id="KW-0812">Transmembrane</keyword>
<keyword evidence="6 7" id="KW-0472">Membrane</keyword>
<dbReference type="InterPro" id="IPR013657">
    <property type="entry name" value="SCL35B1-4/HUT1"/>
</dbReference>
<dbReference type="OrthoDB" id="408493at2759"/>
<dbReference type="Proteomes" id="UP000189580">
    <property type="component" value="Chromosome b"/>
</dbReference>
<keyword evidence="9" id="KW-1185">Reference proteome</keyword>
<feature type="transmembrane region" description="Helical" evidence="7">
    <location>
        <begin position="148"/>
        <end position="167"/>
    </location>
</feature>
<dbReference type="PIRSF" id="PIRSF036436">
    <property type="entry name" value="UCP036436"/>
    <property type="match status" value="1"/>
</dbReference>
<dbReference type="RefSeq" id="XP_018737720.1">
    <property type="nucleotide sequence ID" value="XM_018879842.1"/>
</dbReference>
<dbReference type="GO" id="GO:0012505">
    <property type="term" value="C:endomembrane system"/>
    <property type="evidence" value="ECO:0007669"/>
    <property type="project" value="UniProtKB-SubCell"/>
</dbReference>
<feature type="transmembrane region" description="Helical" evidence="7">
    <location>
        <begin position="227"/>
        <end position="250"/>
    </location>
</feature>
<feature type="transmembrane region" description="Helical" evidence="7">
    <location>
        <begin position="330"/>
        <end position="350"/>
    </location>
</feature>
<evidence type="ECO:0000256" key="1">
    <source>
        <dbReference type="ARBA" id="ARBA00004127"/>
    </source>
</evidence>
<proteinExistence type="predicted"/>
<evidence type="ECO:0000256" key="3">
    <source>
        <dbReference type="ARBA" id="ARBA00022597"/>
    </source>
</evidence>
<dbReference type="AlphaFoldDB" id="A0A167FFQ5"/>
<evidence type="ECO:0000256" key="5">
    <source>
        <dbReference type="ARBA" id="ARBA00022989"/>
    </source>
</evidence>
<dbReference type="InterPro" id="IPR037185">
    <property type="entry name" value="EmrE-like"/>
</dbReference>
<sequence length="366" mass="40356">MLVSGCSNSLLTKLQDMQCVGNCDAKDPKKRKLFEQPVFQTAQMFFAETSVWLMYWIMKYQASKSRRGYTTVDDAASVTSSGTKKLEGYRTLLLAIPSSLDLLATTLMNVGLLLVPVSIYQMTRGSVVLFVGSLSTIFLKHRITRKQWIGLFSVCCGVFLVGLSAAFDKKPSIPEDISGGQSPAESSVSWEVVLGVLLILFAQIFTASQFVVEEHILEKYSLEPIKVVAWEGIFGVSSVIIGSTLIYTLFGRHNPKLEIFDISEGVKQAMGNRVMVLISLSIMLSMAIFNICGLTVTNKISATSRSTIDTSRTLGIWIVSLLIGWEQFRFLQLVGFGLLVYGTLLFNGLIGSEPVVDPLPEEFEHS</sequence>
<dbReference type="Gene3D" id="1.10.3730.20">
    <property type="match status" value="1"/>
</dbReference>
<dbReference type="InterPro" id="IPR012404">
    <property type="entry name" value="UCP036436"/>
</dbReference>
<dbReference type="KEGG" id="slb:AWJ20_2869"/>
<dbReference type="GO" id="GO:0016020">
    <property type="term" value="C:membrane"/>
    <property type="evidence" value="ECO:0007669"/>
    <property type="project" value="InterPro"/>
</dbReference>
<feature type="transmembrane region" description="Helical" evidence="7">
    <location>
        <begin position="274"/>
        <end position="296"/>
    </location>
</feature>
<dbReference type="GO" id="GO:0055085">
    <property type="term" value="P:transmembrane transport"/>
    <property type="evidence" value="ECO:0007669"/>
    <property type="project" value="InterPro"/>
</dbReference>
<keyword evidence="3" id="KW-0762">Sugar transport</keyword>
<evidence type="ECO:0000256" key="2">
    <source>
        <dbReference type="ARBA" id="ARBA00022448"/>
    </source>
</evidence>
<dbReference type="PANTHER" id="PTHR13146">
    <property type="match status" value="1"/>
</dbReference>
<feature type="transmembrane region" description="Helical" evidence="7">
    <location>
        <begin position="121"/>
        <end position="139"/>
    </location>
</feature>
<dbReference type="PANTHER" id="PTHR13146:SF0">
    <property type="entry name" value="SOLUTE CARRIER FAMILY 35 MEMBER F6"/>
    <property type="match status" value="1"/>
</dbReference>
<organism evidence="8 9">
    <name type="scientific">Sugiyamaella lignohabitans</name>
    <dbReference type="NCBI Taxonomy" id="796027"/>
    <lineage>
        <taxon>Eukaryota</taxon>
        <taxon>Fungi</taxon>
        <taxon>Dikarya</taxon>
        <taxon>Ascomycota</taxon>
        <taxon>Saccharomycotina</taxon>
        <taxon>Dipodascomycetes</taxon>
        <taxon>Dipodascales</taxon>
        <taxon>Trichomonascaceae</taxon>
        <taxon>Sugiyamaella</taxon>
    </lineage>
</organism>
<dbReference type="GeneID" id="30034827"/>
<evidence type="ECO:0000313" key="8">
    <source>
        <dbReference type="EMBL" id="ANB15243.1"/>
    </source>
</evidence>
<dbReference type="EMBL" id="CP014503">
    <property type="protein sequence ID" value="ANB15243.1"/>
    <property type="molecule type" value="Genomic_DNA"/>
</dbReference>
<comment type="subcellular location">
    <subcellularLocation>
        <location evidence="1">Endomembrane system</location>
        <topology evidence="1">Multi-pass membrane protein</topology>
    </subcellularLocation>
</comment>
<protein>
    <submittedName>
        <fullName evidence="8">Uncharacterized protein</fullName>
    </submittedName>
</protein>
<dbReference type="Pfam" id="PF08449">
    <property type="entry name" value="UAA"/>
    <property type="match status" value="1"/>
</dbReference>
<evidence type="ECO:0000256" key="6">
    <source>
        <dbReference type="ARBA" id="ARBA00023136"/>
    </source>
</evidence>
<evidence type="ECO:0000313" key="9">
    <source>
        <dbReference type="Proteomes" id="UP000189580"/>
    </source>
</evidence>
<feature type="transmembrane region" description="Helical" evidence="7">
    <location>
        <begin position="38"/>
        <end position="57"/>
    </location>
</feature>
<accession>A0A167FFQ5</accession>
<evidence type="ECO:0000256" key="7">
    <source>
        <dbReference type="SAM" id="Phobius"/>
    </source>
</evidence>
<gene>
    <name evidence="8" type="ORF">AWJ20_2869</name>
</gene>
<name>A0A167FFQ5_9ASCO</name>
<feature type="transmembrane region" description="Helical" evidence="7">
    <location>
        <begin position="92"/>
        <end position="115"/>
    </location>
</feature>
<evidence type="ECO:0000256" key="4">
    <source>
        <dbReference type="ARBA" id="ARBA00022692"/>
    </source>
</evidence>